<dbReference type="Proteomes" id="UP000218899">
    <property type="component" value="Chromosome"/>
</dbReference>
<dbReference type="RefSeq" id="WP_096462664.1">
    <property type="nucleotide sequence ID" value="NZ_AP014936.1"/>
</dbReference>
<dbReference type="FunFam" id="1.20.120.330:FF:000005">
    <property type="entry name" value="Bifunctional glutamine synthetase adenylyltransferase/adenylyl-removing enzyme"/>
    <property type="match status" value="1"/>
</dbReference>
<dbReference type="GO" id="GO:0008882">
    <property type="term" value="F:[glutamate-ammonia-ligase] adenylyltransferase activity"/>
    <property type="evidence" value="ECO:0007669"/>
    <property type="project" value="UniProtKB-UniRule"/>
</dbReference>
<evidence type="ECO:0000256" key="7">
    <source>
        <dbReference type="HAMAP-Rule" id="MF_00802"/>
    </source>
</evidence>
<dbReference type="GO" id="GO:0005524">
    <property type="term" value="F:ATP binding"/>
    <property type="evidence" value="ECO:0007669"/>
    <property type="project" value="UniProtKB-UniRule"/>
</dbReference>
<feature type="domain" description="Glutamate-ammonia ligase adenylyltransferase repeated" evidence="8">
    <location>
        <begin position="48"/>
        <end position="294"/>
    </location>
</feature>
<dbReference type="PANTHER" id="PTHR30621">
    <property type="entry name" value="GLUTAMINE SYNTHETASE ADENYLYLTRANSFERASE"/>
    <property type="match status" value="1"/>
</dbReference>
<dbReference type="FunFam" id="3.30.460.10:FF:000009">
    <property type="entry name" value="Bifunctional glutamine synthetase adenylyltransferase/adenylyl-removing enzyme"/>
    <property type="match status" value="2"/>
</dbReference>
<feature type="domain" description="PII-uridylyltransferase/Glutamine-synthetase adenylyltransferase" evidence="9">
    <location>
        <begin position="316"/>
        <end position="453"/>
    </location>
</feature>
<keyword evidence="6 7" id="KW-0511">Multifunctional enzyme</keyword>
<evidence type="ECO:0000313" key="11">
    <source>
        <dbReference type="Proteomes" id="UP000218899"/>
    </source>
</evidence>
<keyword evidence="4 7" id="KW-0067">ATP-binding</keyword>
<dbReference type="EMBL" id="AP014936">
    <property type="protein sequence ID" value="BAU50352.1"/>
    <property type="molecule type" value="Genomic_DNA"/>
</dbReference>
<dbReference type="EC" id="2.7.7.89" evidence="7"/>
<dbReference type="AlphaFoldDB" id="A0A1C7AFZ0"/>
<keyword evidence="11" id="KW-1185">Reference proteome</keyword>
<comment type="function">
    <text evidence="7">Involved in the regulation of glutamine synthetase GlnA, a key enzyme in the process to assimilate ammonia. When cellular nitrogen levels are high, the C-terminal adenylyl transferase (AT) inactivates GlnA by covalent transfer of an adenylyl group from ATP to specific tyrosine residue of GlnA, thus reducing its activity. Conversely, when nitrogen levels are low, the N-terminal adenylyl removase (AR) activates GlnA by removing the adenylyl group by phosphorolysis, increasing its activity. The regulatory region of GlnE binds the signal transduction protein PII (GlnB) which indicates the nitrogen status of the cell.</text>
</comment>
<keyword evidence="1 7" id="KW-0808">Transferase</keyword>
<comment type="catalytic activity">
    <reaction evidence="7">
        <text>[glutamine synthetase]-O(4)-(5'-adenylyl)-L-tyrosine + phosphate = [glutamine synthetase]-L-tyrosine + ADP</text>
        <dbReference type="Rhea" id="RHEA:43716"/>
        <dbReference type="Rhea" id="RHEA-COMP:10660"/>
        <dbReference type="Rhea" id="RHEA-COMP:10661"/>
        <dbReference type="ChEBI" id="CHEBI:43474"/>
        <dbReference type="ChEBI" id="CHEBI:46858"/>
        <dbReference type="ChEBI" id="CHEBI:83624"/>
        <dbReference type="ChEBI" id="CHEBI:456216"/>
        <dbReference type="EC" id="2.7.7.89"/>
    </reaction>
</comment>
<evidence type="ECO:0000313" key="10">
    <source>
        <dbReference type="EMBL" id="BAU50352.1"/>
    </source>
</evidence>
<sequence length="960" mass="105768">MSVVPAEALTSGLGVLPAPLREAVKQRLQALGEALPPLRDPLALDWLGRLARVFAASEFAAQAATRDPAAVRDLLASGDLYRRYAPGSLAARVRDAVAEAEDEAALKHRLRVLRRREYLRLVWRDVGGAADLSEVTATLSELADACLASALDWLARRAAEVYGEPRAADGGAMGLVVLGLGKLGGYELNFSSDVDIVFAYPEDGETGGPRTISHHEFFLKLAQSLINALHEPTADGFVFRVDTRLRPFGASGPLVLSFDAMEHYYQTHGREWERYAFIKARACAGDRAAGEELLARLKPFVYRRYLDYGALDAIRGMKAMIEREVERRAMAGNLKLGPGGIREIEFIAQTHQLIRGGRERPLQERATLDLLPRLARAGYLPQAVADELREAYIFLRTSEHRLQQVADRQVHTLPSEPLERERLAFATGFADWTAYAAVLEAHRARVHQHFTALLGGEPAARPADEGRGLVPVWLGQIEPERAAPILEQAGYGDPSAVLALLKGLREGPVYRGFSTEGRARLDRLLPLLLLDAAATREPGVALARAIQIIESIGRRSAYLSLLIENGTARAQLVNLAAASPWIAAWISRHPVLLDELLDPREFYALADRAALEADLTDQLAALPEDDLEAQMERLREFKNAELLRVAAADIGPGLAPERVGAQLATLAEVVLAAALAIAQRDLERRHGAPGGREPPPGFAVIGYGKLGSHELGYASDLDMIFLYEEAEGATTTGARAIPNELYFARLGQRLIHILTTRTPAGVLYEVDMRLRPSGKAGPLVTSLPAFRRYQSKEAWTWEHQALVRARPVAGSAAVAAAFEAARREILCRSRDPDALRREVREMRARIAESHAQPHEGFDVKYDRGGIVDIEFMVQYWALRWAHDHPDVARHTDNINILETLARLGLVEDERARLLASAYRRCLSAEHRLKLMERGACVPLAELEGLPEAVAGIWNETFERE</sequence>
<dbReference type="KEGG" id="sva:SVA_3818"/>
<dbReference type="OrthoDB" id="9759366at2"/>
<feature type="region of interest" description="Adenylyl transferase" evidence="7">
    <location>
        <begin position="463"/>
        <end position="960"/>
    </location>
</feature>
<dbReference type="Gene3D" id="1.20.120.1510">
    <property type="match status" value="1"/>
</dbReference>
<dbReference type="InterPro" id="IPR005190">
    <property type="entry name" value="GlnE_rpt_dom"/>
</dbReference>
<dbReference type="CDD" id="cd05401">
    <property type="entry name" value="NT_GlnE_GlnD_like"/>
    <property type="match status" value="2"/>
</dbReference>
<dbReference type="GO" id="GO:0000287">
    <property type="term" value="F:magnesium ion binding"/>
    <property type="evidence" value="ECO:0007669"/>
    <property type="project" value="UniProtKB-UniRule"/>
</dbReference>
<dbReference type="InterPro" id="IPR043519">
    <property type="entry name" value="NT_sf"/>
</dbReference>
<feature type="domain" description="Glutamate-ammonia ligase adenylyltransferase repeated" evidence="8">
    <location>
        <begin position="570"/>
        <end position="820"/>
    </location>
</feature>
<evidence type="ECO:0000256" key="6">
    <source>
        <dbReference type="ARBA" id="ARBA00023268"/>
    </source>
</evidence>
<evidence type="ECO:0000256" key="1">
    <source>
        <dbReference type="ARBA" id="ARBA00022679"/>
    </source>
</evidence>
<dbReference type="GO" id="GO:0047388">
    <property type="term" value="F:[glutamine synthetase]-adenylyl-L-tyrosine phosphorylase activity"/>
    <property type="evidence" value="ECO:0007669"/>
    <property type="project" value="UniProtKB-EC"/>
</dbReference>
<evidence type="ECO:0000259" key="8">
    <source>
        <dbReference type="Pfam" id="PF03710"/>
    </source>
</evidence>
<dbReference type="SUPFAM" id="SSF81593">
    <property type="entry name" value="Nucleotidyltransferase substrate binding subunit/domain"/>
    <property type="match status" value="2"/>
</dbReference>
<dbReference type="SUPFAM" id="SSF81301">
    <property type="entry name" value="Nucleotidyltransferase"/>
    <property type="match status" value="2"/>
</dbReference>
<dbReference type="PANTHER" id="PTHR30621:SF0">
    <property type="entry name" value="BIFUNCTIONAL GLUTAMINE SYNTHETASE ADENYLYLTRANSFERASE_ADENYLYL-REMOVING ENZYME"/>
    <property type="match status" value="1"/>
</dbReference>
<reference evidence="10 11" key="1">
    <citation type="submission" date="2015-08" db="EMBL/GenBank/DDBJ databases">
        <title>Complete genome sequence of Sulfurifustis variabilis.</title>
        <authorList>
            <person name="Miura A."/>
            <person name="Kojima H."/>
            <person name="Fukui M."/>
        </authorList>
    </citation>
    <scope>NUCLEOTIDE SEQUENCE [LARGE SCALE GENOMIC DNA]</scope>
    <source>
        <strain evidence="11">skN76</strain>
    </source>
</reference>
<dbReference type="HAMAP" id="MF_00802">
    <property type="entry name" value="GlnE"/>
    <property type="match status" value="1"/>
</dbReference>
<evidence type="ECO:0000256" key="2">
    <source>
        <dbReference type="ARBA" id="ARBA00022695"/>
    </source>
</evidence>
<organism evidence="10 11">
    <name type="scientific">Sulfurifustis variabilis</name>
    <dbReference type="NCBI Taxonomy" id="1675686"/>
    <lineage>
        <taxon>Bacteria</taxon>
        <taxon>Pseudomonadati</taxon>
        <taxon>Pseudomonadota</taxon>
        <taxon>Gammaproteobacteria</taxon>
        <taxon>Acidiferrobacterales</taxon>
        <taxon>Acidiferrobacteraceae</taxon>
        <taxon>Sulfurifustis</taxon>
    </lineage>
</organism>
<protein>
    <recommendedName>
        <fullName evidence="7">Bifunctional glutamine synthetase adenylyltransferase/adenylyl-removing enzyme</fullName>
    </recommendedName>
    <alternativeName>
        <fullName evidence="7">ATP:glutamine synthetase adenylyltransferase</fullName>
    </alternativeName>
    <alternativeName>
        <fullName evidence="7">ATase</fullName>
    </alternativeName>
    <domain>
        <recommendedName>
            <fullName evidence="7">Glutamine synthetase adenylyl-L-tyrosine phosphorylase</fullName>
            <ecNumber evidence="7">2.7.7.89</ecNumber>
        </recommendedName>
        <alternativeName>
            <fullName evidence="7">Adenylyl removase</fullName>
            <shortName evidence="7">AR</shortName>
            <shortName evidence="7">AT-N</shortName>
        </alternativeName>
    </domain>
    <domain>
        <recommendedName>
            <fullName evidence="7">Glutamine synthetase adenylyl transferase</fullName>
            <ecNumber evidence="7">2.7.7.42</ecNumber>
        </recommendedName>
        <alternativeName>
            <fullName evidence="7">Adenylyl transferase</fullName>
            <shortName evidence="7">AT</shortName>
            <shortName evidence="7">AT-C</shortName>
        </alternativeName>
    </domain>
</protein>
<comment type="catalytic activity">
    <reaction evidence="7">
        <text>[glutamine synthetase]-L-tyrosine + ATP = [glutamine synthetase]-O(4)-(5'-adenylyl)-L-tyrosine + diphosphate</text>
        <dbReference type="Rhea" id="RHEA:18589"/>
        <dbReference type="Rhea" id="RHEA-COMP:10660"/>
        <dbReference type="Rhea" id="RHEA-COMP:10661"/>
        <dbReference type="ChEBI" id="CHEBI:30616"/>
        <dbReference type="ChEBI" id="CHEBI:33019"/>
        <dbReference type="ChEBI" id="CHEBI:46858"/>
        <dbReference type="ChEBI" id="CHEBI:83624"/>
        <dbReference type="EC" id="2.7.7.42"/>
    </reaction>
</comment>
<accession>A0A1C7AFZ0</accession>
<comment type="cofactor">
    <cofactor evidence="7">
        <name>Mg(2+)</name>
        <dbReference type="ChEBI" id="CHEBI:18420"/>
    </cofactor>
</comment>
<evidence type="ECO:0000259" key="9">
    <source>
        <dbReference type="Pfam" id="PF08335"/>
    </source>
</evidence>
<dbReference type="Pfam" id="PF08335">
    <property type="entry name" value="GlnD_UR_UTase"/>
    <property type="match status" value="2"/>
</dbReference>
<dbReference type="GO" id="GO:0000820">
    <property type="term" value="P:regulation of glutamine family amino acid metabolic process"/>
    <property type="evidence" value="ECO:0007669"/>
    <property type="project" value="UniProtKB-UniRule"/>
</dbReference>
<comment type="similarity">
    <text evidence="7">Belongs to the GlnE family.</text>
</comment>
<keyword evidence="2 7" id="KW-0548">Nucleotidyltransferase</keyword>
<name>A0A1C7AFZ0_9GAMM</name>
<feature type="region of interest" description="Adenylyl removase" evidence="7">
    <location>
        <begin position="1"/>
        <end position="459"/>
    </location>
</feature>
<proteinExistence type="inferred from homology"/>
<dbReference type="Pfam" id="PF03710">
    <property type="entry name" value="GlnE"/>
    <property type="match status" value="2"/>
</dbReference>
<dbReference type="Gene3D" id="3.30.460.10">
    <property type="entry name" value="Beta Polymerase, domain 2"/>
    <property type="match status" value="2"/>
</dbReference>
<dbReference type="InterPro" id="IPR023057">
    <property type="entry name" value="GlnE"/>
</dbReference>
<feature type="domain" description="PII-uridylyltransferase/Glutamine-synthetase adenylyltransferase" evidence="9">
    <location>
        <begin position="840"/>
        <end position="932"/>
    </location>
</feature>
<keyword evidence="5 7" id="KW-0460">Magnesium</keyword>
<evidence type="ECO:0000256" key="5">
    <source>
        <dbReference type="ARBA" id="ARBA00022842"/>
    </source>
</evidence>
<evidence type="ECO:0000256" key="4">
    <source>
        <dbReference type="ARBA" id="ARBA00022840"/>
    </source>
</evidence>
<keyword evidence="3 7" id="KW-0547">Nucleotide-binding</keyword>
<evidence type="ECO:0000256" key="3">
    <source>
        <dbReference type="ARBA" id="ARBA00022741"/>
    </source>
</evidence>
<dbReference type="Gene3D" id="1.20.120.330">
    <property type="entry name" value="Nucleotidyltransferases domain 2"/>
    <property type="match status" value="2"/>
</dbReference>
<gene>
    <name evidence="7" type="primary">glnE</name>
    <name evidence="10" type="ORF">SVA_3818</name>
</gene>
<dbReference type="InterPro" id="IPR013546">
    <property type="entry name" value="PII_UdlTrfase/GS_AdlTrfase"/>
</dbReference>
<dbReference type="EC" id="2.7.7.42" evidence="7"/>
<dbReference type="GO" id="GO:0005829">
    <property type="term" value="C:cytosol"/>
    <property type="evidence" value="ECO:0007669"/>
    <property type="project" value="TreeGrafter"/>
</dbReference>
<dbReference type="NCBIfam" id="NF008292">
    <property type="entry name" value="PRK11072.1"/>
    <property type="match status" value="1"/>
</dbReference>